<evidence type="ECO:0000313" key="1">
    <source>
        <dbReference type="EMBL" id="KXB06763.1"/>
    </source>
</evidence>
<dbReference type="AlphaFoldDB" id="A0A133VK18"/>
<keyword evidence="2" id="KW-1185">Reference proteome</keyword>
<dbReference type="Proteomes" id="UP000070263">
    <property type="component" value="Unassembled WGS sequence"/>
</dbReference>
<organism evidence="1 2">
    <name type="scientific">candidate division MSBL1 archaeon SCGC-AAA382A20</name>
    <dbReference type="NCBI Taxonomy" id="1698280"/>
    <lineage>
        <taxon>Archaea</taxon>
        <taxon>Methanobacteriati</taxon>
        <taxon>Methanobacteriota</taxon>
        <taxon>candidate division MSBL1</taxon>
    </lineage>
</organism>
<name>A0A133VK18_9EURY</name>
<accession>A0A133VK18</accession>
<gene>
    <name evidence="1" type="ORF">AKJ51_02925</name>
</gene>
<reference evidence="1 2" key="1">
    <citation type="journal article" date="2016" name="Sci. Rep.">
        <title>Metabolic traits of an uncultured archaeal lineage -MSBL1- from brine pools of the Red Sea.</title>
        <authorList>
            <person name="Mwirichia R."/>
            <person name="Alam I."/>
            <person name="Rashid M."/>
            <person name="Vinu M."/>
            <person name="Ba-Alawi W."/>
            <person name="Anthony Kamau A."/>
            <person name="Kamanda Ngugi D."/>
            <person name="Goker M."/>
            <person name="Klenk H.P."/>
            <person name="Bajic V."/>
            <person name="Stingl U."/>
        </authorList>
    </citation>
    <scope>NUCLEOTIDE SEQUENCE [LARGE SCALE GENOMIC DNA]</scope>
    <source>
        <strain evidence="1">SCGC-AAA382A20</strain>
    </source>
</reference>
<evidence type="ECO:0000313" key="2">
    <source>
        <dbReference type="Proteomes" id="UP000070263"/>
    </source>
</evidence>
<sequence length="109" mass="12388">MTEKKEAGLVSLEALFGDLLAVEEIIQKNSVDKNLGEIERAISFLEKIKEDLSYLAKEKNVKELYYLLDAIEVAMKNLESDLDAPKALESLKSAEILLMRYNLRGRRSI</sequence>
<protein>
    <submittedName>
        <fullName evidence="1">Uncharacterized protein</fullName>
    </submittedName>
</protein>
<comment type="caution">
    <text evidence="1">The sequence shown here is derived from an EMBL/GenBank/DDBJ whole genome shotgun (WGS) entry which is preliminary data.</text>
</comment>
<proteinExistence type="predicted"/>
<dbReference type="EMBL" id="LHYE01000031">
    <property type="protein sequence ID" value="KXB06763.1"/>
    <property type="molecule type" value="Genomic_DNA"/>
</dbReference>